<protein>
    <submittedName>
        <fullName evidence="1">Uncharacterized protein</fullName>
    </submittedName>
</protein>
<evidence type="ECO:0000313" key="2">
    <source>
        <dbReference type="Proteomes" id="UP000005396"/>
    </source>
</evidence>
<proteinExistence type="predicted"/>
<dbReference type="HOGENOM" id="CLU_3198001_0_0_9"/>
<name>A8RML9_ENTBW</name>
<dbReference type="Proteomes" id="UP000005396">
    <property type="component" value="Unassembled WGS sequence"/>
</dbReference>
<dbReference type="EMBL" id="ABCC02000021">
    <property type="protein sequence ID" value="EDP17712.1"/>
    <property type="molecule type" value="Genomic_DNA"/>
</dbReference>
<dbReference type="AlphaFoldDB" id="A8RML9"/>
<sequence length="45" mass="5205">MKRTGLKGRTHLEKSKLYDRSENGDELSAKLNVLGCKYGREYKCK</sequence>
<reference evidence="1 2" key="2">
    <citation type="submission" date="2007-09" db="EMBL/GenBank/DDBJ databases">
        <title>Draft genome sequence of Clostridium bolteae (ATCC BAA-613).</title>
        <authorList>
            <person name="Sudarsanam P."/>
            <person name="Ley R."/>
            <person name="Guruge J."/>
            <person name="Turnbaugh P.J."/>
            <person name="Mahowald M."/>
            <person name="Liep D."/>
            <person name="Gordon J."/>
        </authorList>
    </citation>
    <scope>NUCLEOTIDE SEQUENCE [LARGE SCALE GENOMIC DNA]</scope>
    <source>
        <strain evidence="2">ATCC BAA-613 / DSM 15670 / CCUG 46953 / JCM 12243 / WAL 16351</strain>
    </source>
</reference>
<accession>A8RML9</accession>
<comment type="caution">
    <text evidence="1">The sequence shown here is derived from an EMBL/GenBank/DDBJ whole genome shotgun (WGS) entry which is preliminary data.</text>
</comment>
<organism evidence="1 2">
    <name type="scientific">Enterocloster bolteae (strain ATCC BAA-613 / DSM 15670 / CCUG 46953 / JCM 12243 / WAL 16351)</name>
    <name type="common">Clostridium bolteae</name>
    <dbReference type="NCBI Taxonomy" id="411902"/>
    <lineage>
        <taxon>Bacteria</taxon>
        <taxon>Bacillati</taxon>
        <taxon>Bacillota</taxon>
        <taxon>Clostridia</taxon>
        <taxon>Lachnospirales</taxon>
        <taxon>Lachnospiraceae</taxon>
        <taxon>Enterocloster</taxon>
    </lineage>
</organism>
<gene>
    <name evidence="1" type="ORF">CLOBOL_01952</name>
</gene>
<evidence type="ECO:0000313" key="1">
    <source>
        <dbReference type="EMBL" id="EDP17712.1"/>
    </source>
</evidence>
<dbReference type="PaxDb" id="411902-CLOBOL_01952"/>
<reference evidence="1 2" key="1">
    <citation type="submission" date="2007-08" db="EMBL/GenBank/DDBJ databases">
        <authorList>
            <person name="Fulton L."/>
            <person name="Clifton S."/>
            <person name="Fulton B."/>
            <person name="Xu J."/>
            <person name="Minx P."/>
            <person name="Pepin K.H."/>
            <person name="Johnson M."/>
            <person name="Thiruvilangam P."/>
            <person name="Bhonagiri V."/>
            <person name="Nash W.E."/>
            <person name="Mardis E.R."/>
            <person name="Wilson R.K."/>
        </authorList>
    </citation>
    <scope>NUCLEOTIDE SEQUENCE [LARGE SCALE GENOMIC DNA]</scope>
    <source>
        <strain evidence="2">ATCC BAA-613 / DSM 15670 / CCUG 46953 / JCM 12243 / WAL 16351</strain>
    </source>
</reference>